<protein>
    <submittedName>
        <fullName evidence="6">Uncharacterized protein</fullName>
    </submittedName>
</protein>
<gene>
    <name evidence="6" type="ORF">DSL72_003085</name>
</gene>
<keyword evidence="7" id="KW-1185">Reference proteome</keyword>
<organism evidence="6 7">
    <name type="scientific">Monilinia vaccinii-corymbosi</name>
    <dbReference type="NCBI Taxonomy" id="61207"/>
    <lineage>
        <taxon>Eukaryota</taxon>
        <taxon>Fungi</taxon>
        <taxon>Dikarya</taxon>
        <taxon>Ascomycota</taxon>
        <taxon>Pezizomycotina</taxon>
        <taxon>Leotiomycetes</taxon>
        <taxon>Helotiales</taxon>
        <taxon>Sclerotiniaceae</taxon>
        <taxon>Monilinia</taxon>
    </lineage>
</organism>
<reference evidence="6" key="1">
    <citation type="submission" date="2020-10" db="EMBL/GenBank/DDBJ databases">
        <title>Genome Sequence of Monilinia vaccinii-corymbosi Sheds Light on Mummy Berry Disease Infection of Blueberry and Mating Type.</title>
        <authorList>
            <person name="Yow A.G."/>
            <person name="Zhang Y."/>
            <person name="Bansal K."/>
            <person name="Eacker S.M."/>
            <person name="Sullivan S."/>
            <person name="Liachko I."/>
            <person name="Cubeta M.A."/>
            <person name="Rollins J.A."/>
            <person name="Ashrafi H."/>
        </authorList>
    </citation>
    <scope>NUCLEOTIDE SEQUENCE</scope>
    <source>
        <strain evidence="6">RL-1</strain>
    </source>
</reference>
<dbReference type="PANTHER" id="PTHR23501:SF59">
    <property type="entry name" value="MAJOR FACILITATOR SUPERFAMILY (MFS) PROFILE DOMAIN-CONTAINING PROTEIN-RELATED"/>
    <property type="match status" value="1"/>
</dbReference>
<dbReference type="PANTHER" id="PTHR23501">
    <property type="entry name" value="MAJOR FACILITATOR SUPERFAMILY"/>
    <property type="match status" value="1"/>
</dbReference>
<dbReference type="AlphaFoldDB" id="A0A8A3P8P4"/>
<evidence type="ECO:0000313" key="7">
    <source>
        <dbReference type="Proteomes" id="UP000672032"/>
    </source>
</evidence>
<evidence type="ECO:0000256" key="3">
    <source>
        <dbReference type="ARBA" id="ARBA00022989"/>
    </source>
</evidence>
<dbReference type="GO" id="GO:0022857">
    <property type="term" value="F:transmembrane transporter activity"/>
    <property type="evidence" value="ECO:0007669"/>
    <property type="project" value="TreeGrafter"/>
</dbReference>
<keyword evidence="3 5" id="KW-1133">Transmembrane helix</keyword>
<keyword evidence="4 5" id="KW-0472">Membrane</keyword>
<feature type="transmembrane region" description="Helical" evidence="5">
    <location>
        <begin position="73"/>
        <end position="94"/>
    </location>
</feature>
<keyword evidence="2 5" id="KW-0812">Transmembrane</keyword>
<dbReference type="GO" id="GO:0005886">
    <property type="term" value="C:plasma membrane"/>
    <property type="evidence" value="ECO:0007669"/>
    <property type="project" value="TreeGrafter"/>
</dbReference>
<evidence type="ECO:0000256" key="4">
    <source>
        <dbReference type="ARBA" id="ARBA00023136"/>
    </source>
</evidence>
<dbReference type="Proteomes" id="UP000672032">
    <property type="component" value="Chromosome 1"/>
</dbReference>
<name>A0A8A3P8P4_9HELO</name>
<evidence type="ECO:0000313" key="6">
    <source>
        <dbReference type="EMBL" id="QSZ28587.1"/>
    </source>
</evidence>
<sequence>MCTSIRSFGQAVGVAIGGVIFQSQFQHKLSAYPSLASNSTELAKDASGLVQVIRGLSEDYPEKLMIVHAYADALKVLWAVMAGLAAVAGLLSLGTEELSLEVKLCGEQGLRDDSRETAAA</sequence>
<accession>A0A8A3P8P4</accession>
<dbReference type="EMBL" id="CP063405">
    <property type="protein sequence ID" value="QSZ28587.1"/>
    <property type="molecule type" value="Genomic_DNA"/>
</dbReference>
<evidence type="ECO:0000256" key="2">
    <source>
        <dbReference type="ARBA" id="ARBA00022692"/>
    </source>
</evidence>
<dbReference type="OrthoDB" id="4139357at2759"/>
<evidence type="ECO:0000256" key="5">
    <source>
        <dbReference type="SAM" id="Phobius"/>
    </source>
</evidence>
<evidence type="ECO:0000256" key="1">
    <source>
        <dbReference type="ARBA" id="ARBA00004141"/>
    </source>
</evidence>
<proteinExistence type="predicted"/>
<comment type="subcellular location">
    <subcellularLocation>
        <location evidence="1">Membrane</location>
        <topology evidence="1">Multi-pass membrane protein</topology>
    </subcellularLocation>
</comment>